<evidence type="ECO:0000313" key="3">
    <source>
        <dbReference type="Proteomes" id="UP000467841"/>
    </source>
</evidence>
<sequence length="103" mass="12183">MALTDGNEYSHAWLFGYFLDKESDKKEELVCRLRLRRETAMEVHKESGEKHTSTISDDQMSNIPKDSDLYHTKQKEAKRRFEILVELEKKLASHFSRPRIGNR</sequence>
<name>A0A6D2HG52_9BRAS</name>
<gene>
    <name evidence="2" type="ORF">MERR_LOCUS1047</name>
</gene>
<reference evidence="2" key="1">
    <citation type="submission" date="2020-01" db="EMBL/GenBank/DDBJ databases">
        <authorList>
            <person name="Mishra B."/>
        </authorList>
    </citation>
    <scope>NUCLEOTIDE SEQUENCE [LARGE SCALE GENOMIC DNA]</scope>
</reference>
<proteinExistence type="predicted"/>
<evidence type="ECO:0000256" key="1">
    <source>
        <dbReference type="SAM" id="MobiDB-lite"/>
    </source>
</evidence>
<protein>
    <submittedName>
        <fullName evidence="2">Uncharacterized protein</fullName>
    </submittedName>
</protein>
<keyword evidence="3" id="KW-1185">Reference proteome</keyword>
<feature type="compositionally biased region" description="Polar residues" evidence="1">
    <location>
        <begin position="53"/>
        <end position="64"/>
    </location>
</feature>
<comment type="caution">
    <text evidence="2">The sequence shown here is derived from an EMBL/GenBank/DDBJ whole genome shotgun (WGS) entry which is preliminary data.</text>
</comment>
<dbReference type="OrthoDB" id="1886825at2759"/>
<dbReference type="AlphaFoldDB" id="A0A6D2HG52"/>
<feature type="compositionally biased region" description="Basic and acidic residues" evidence="1">
    <location>
        <begin position="41"/>
        <end position="52"/>
    </location>
</feature>
<dbReference type="EMBL" id="CACVBM020000066">
    <property type="protein sequence ID" value="CAA7013813.1"/>
    <property type="molecule type" value="Genomic_DNA"/>
</dbReference>
<feature type="region of interest" description="Disordered" evidence="1">
    <location>
        <begin position="41"/>
        <end position="70"/>
    </location>
</feature>
<evidence type="ECO:0000313" key="2">
    <source>
        <dbReference type="EMBL" id="CAA7013813.1"/>
    </source>
</evidence>
<accession>A0A6D2HG52</accession>
<organism evidence="2 3">
    <name type="scientific">Microthlaspi erraticum</name>
    <dbReference type="NCBI Taxonomy" id="1685480"/>
    <lineage>
        <taxon>Eukaryota</taxon>
        <taxon>Viridiplantae</taxon>
        <taxon>Streptophyta</taxon>
        <taxon>Embryophyta</taxon>
        <taxon>Tracheophyta</taxon>
        <taxon>Spermatophyta</taxon>
        <taxon>Magnoliopsida</taxon>
        <taxon>eudicotyledons</taxon>
        <taxon>Gunneridae</taxon>
        <taxon>Pentapetalae</taxon>
        <taxon>rosids</taxon>
        <taxon>malvids</taxon>
        <taxon>Brassicales</taxon>
        <taxon>Brassicaceae</taxon>
        <taxon>Coluteocarpeae</taxon>
        <taxon>Microthlaspi</taxon>
    </lineage>
</organism>
<dbReference type="Proteomes" id="UP000467841">
    <property type="component" value="Unassembled WGS sequence"/>
</dbReference>